<evidence type="ECO:0000256" key="3">
    <source>
        <dbReference type="ARBA" id="ARBA00023125"/>
    </source>
</evidence>
<evidence type="ECO:0000256" key="4">
    <source>
        <dbReference type="ARBA" id="ARBA00023163"/>
    </source>
</evidence>
<dbReference type="Gene3D" id="1.10.4040.10">
    <property type="entry name" value="Penicillinase repressor domain"/>
    <property type="match status" value="1"/>
</dbReference>
<protein>
    <submittedName>
        <fullName evidence="5">BlaI/MecI/CopY family transcriptional regulator</fullName>
    </submittedName>
</protein>
<evidence type="ECO:0000256" key="1">
    <source>
        <dbReference type="ARBA" id="ARBA00011046"/>
    </source>
</evidence>
<dbReference type="RefSeq" id="WP_255226189.1">
    <property type="nucleotide sequence ID" value="NZ_JAJEKE010000002.1"/>
</dbReference>
<keyword evidence="2" id="KW-0805">Transcription regulation</keyword>
<accession>A0ABT1NBN1</accession>
<dbReference type="InterPro" id="IPR036390">
    <property type="entry name" value="WH_DNA-bd_sf"/>
</dbReference>
<comment type="caution">
    <text evidence="5">The sequence shown here is derived from an EMBL/GenBank/DDBJ whole genome shotgun (WGS) entry which is preliminary data.</text>
</comment>
<dbReference type="PIRSF" id="PIRSF019455">
    <property type="entry name" value="CopR_AtkY"/>
    <property type="match status" value="1"/>
</dbReference>
<evidence type="ECO:0000313" key="5">
    <source>
        <dbReference type="EMBL" id="MCQ1528673.1"/>
    </source>
</evidence>
<evidence type="ECO:0000313" key="6">
    <source>
        <dbReference type="Proteomes" id="UP001651880"/>
    </source>
</evidence>
<name>A0ABT1NBN1_9FIRM</name>
<proteinExistence type="inferred from homology"/>
<dbReference type="SUPFAM" id="SSF46785">
    <property type="entry name" value="Winged helix' DNA-binding domain"/>
    <property type="match status" value="1"/>
</dbReference>
<dbReference type="Proteomes" id="UP001651880">
    <property type="component" value="Unassembled WGS sequence"/>
</dbReference>
<comment type="similarity">
    <text evidence="1">Belongs to the BlaI transcriptional regulatory family.</text>
</comment>
<dbReference type="EMBL" id="JAJEKE010000002">
    <property type="protein sequence ID" value="MCQ1528673.1"/>
    <property type="molecule type" value="Genomic_DNA"/>
</dbReference>
<keyword evidence="4" id="KW-0804">Transcription</keyword>
<dbReference type="InterPro" id="IPR036388">
    <property type="entry name" value="WH-like_DNA-bd_sf"/>
</dbReference>
<evidence type="ECO:0000256" key="2">
    <source>
        <dbReference type="ARBA" id="ARBA00023015"/>
    </source>
</evidence>
<keyword evidence="3" id="KW-0238">DNA-binding</keyword>
<sequence length="127" mass="14693">MGDIPRISEAEWEIMKLVWKSSPITSDEIIASLSDKMNWSGQTIKTFINRLLKKGAIGFEKSGRNYLYNPIVSEKECIKAENKSFLERVYDGTVSMLFSNFLEDEPLTDKEIEKLQKLLEEKKAERI</sequence>
<dbReference type="Gene3D" id="1.10.10.10">
    <property type="entry name" value="Winged helix-like DNA-binding domain superfamily/Winged helix DNA-binding domain"/>
    <property type="match status" value="1"/>
</dbReference>
<reference evidence="5 6" key="1">
    <citation type="submission" date="2021-10" db="EMBL/GenBank/DDBJ databases">
        <title>Lutispora strain m25 sp. nov., a thermophilic, non-spore-forming bacterium isolated from a lab-scale methanogenic bioreactor digesting anaerobic sludge.</title>
        <authorList>
            <person name="El Houari A."/>
            <person name="Mcdonald J."/>
        </authorList>
    </citation>
    <scope>NUCLEOTIDE SEQUENCE [LARGE SCALE GENOMIC DNA]</scope>
    <source>
        <strain evidence="6">m25</strain>
    </source>
</reference>
<dbReference type="InterPro" id="IPR005650">
    <property type="entry name" value="BlaI_family"/>
</dbReference>
<keyword evidence="6" id="KW-1185">Reference proteome</keyword>
<dbReference type="Pfam" id="PF03965">
    <property type="entry name" value="Penicillinase_R"/>
    <property type="match status" value="1"/>
</dbReference>
<gene>
    <name evidence="5" type="ORF">LJD61_03825</name>
</gene>
<organism evidence="5 6">
    <name type="scientific">Lutispora saccharofermentans</name>
    <dbReference type="NCBI Taxonomy" id="3024236"/>
    <lineage>
        <taxon>Bacteria</taxon>
        <taxon>Bacillati</taxon>
        <taxon>Bacillota</taxon>
        <taxon>Clostridia</taxon>
        <taxon>Lutisporales</taxon>
        <taxon>Lutisporaceae</taxon>
        <taxon>Lutispora</taxon>
    </lineage>
</organism>